<dbReference type="EMBL" id="LAZR01006511">
    <property type="protein sequence ID" value="KKM91612.1"/>
    <property type="molecule type" value="Genomic_DNA"/>
</dbReference>
<evidence type="ECO:0000313" key="1">
    <source>
        <dbReference type="EMBL" id="KKM91612.1"/>
    </source>
</evidence>
<accession>A0A0F9PE21</accession>
<comment type="caution">
    <text evidence="1">The sequence shown here is derived from an EMBL/GenBank/DDBJ whole genome shotgun (WGS) entry which is preliminary data.</text>
</comment>
<evidence type="ECO:0008006" key="2">
    <source>
        <dbReference type="Google" id="ProtNLM"/>
    </source>
</evidence>
<name>A0A0F9PE21_9ZZZZ</name>
<reference evidence="1" key="1">
    <citation type="journal article" date="2015" name="Nature">
        <title>Complex archaea that bridge the gap between prokaryotes and eukaryotes.</title>
        <authorList>
            <person name="Spang A."/>
            <person name="Saw J.H."/>
            <person name="Jorgensen S.L."/>
            <person name="Zaremba-Niedzwiedzka K."/>
            <person name="Martijn J."/>
            <person name="Lind A.E."/>
            <person name="van Eijk R."/>
            <person name="Schleper C."/>
            <person name="Guy L."/>
            <person name="Ettema T.J."/>
        </authorList>
    </citation>
    <scope>NUCLEOTIDE SEQUENCE</scope>
</reference>
<gene>
    <name evidence="1" type="ORF">LCGC14_1226840</name>
</gene>
<dbReference type="AlphaFoldDB" id="A0A0F9PE21"/>
<proteinExistence type="predicted"/>
<sequence>MGKIEELDTWKGDDVGYSALHEWISKHKPKQEECSICNQPKKLELSNISGEYKRDINDFWWLCRSCHKIFDKERGIHRNGKKEK</sequence>
<protein>
    <recommendedName>
        <fullName evidence="2">HNH endonuclease</fullName>
    </recommendedName>
</protein>
<organism evidence="1">
    <name type="scientific">marine sediment metagenome</name>
    <dbReference type="NCBI Taxonomy" id="412755"/>
    <lineage>
        <taxon>unclassified sequences</taxon>
        <taxon>metagenomes</taxon>
        <taxon>ecological metagenomes</taxon>
    </lineage>
</organism>